<dbReference type="EMBL" id="CM001441">
    <property type="protein sequence ID" value="EHQ92183.1"/>
    <property type="molecule type" value="Genomic_DNA"/>
</dbReference>
<reference evidence="1 2" key="1">
    <citation type="submission" date="2011-11" db="EMBL/GenBank/DDBJ databases">
        <title>The Noncontiguous Finished genome of Desulfosporosinus youngiae DSM 17734.</title>
        <authorList>
            <consortium name="US DOE Joint Genome Institute (JGI-PGF)"/>
            <person name="Lucas S."/>
            <person name="Han J."/>
            <person name="Lapidus A."/>
            <person name="Cheng J.-F."/>
            <person name="Goodwin L."/>
            <person name="Pitluck S."/>
            <person name="Peters L."/>
            <person name="Ovchinnikova G."/>
            <person name="Lu M."/>
            <person name="Land M.L."/>
            <person name="Hauser L."/>
            <person name="Pester M."/>
            <person name="Spring S."/>
            <person name="Ollivier B."/>
            <person name="Rattei T."/>
            <person name="Klenk H.-P."/>
            <person name="Wagner M."/>
            <person name="Loy A."/>
            <person name="Woyke T.J."/>
        </authorList>
    </citation>
    <scope>NUCLEOTIDE SEQUENCE [LARGE SCALE GENOMIC DNA]</scope>
    <source>
        <strain evidence="1 2">DSM 17734</strain>
    </source>
</reference>
<keyword evidence="2" id="KW-1185">Reference proteome</keyword>
<sequence>MPQLTDQQILDLFQLKAMPEVGSINISQRQDYCGIHVHGTTDADMMPVVTAVERIVGGEICPTPIREGKNGETVQWLRYDSDDLSLTIYSTQTFDDAQIPA</sequence>
<protein>
    <submittedName>
        <fullName evidence="1">Uncharacterized protein</fullName>
    </submittedName>
</protein>
<organism evidence="1 2">
    <name type="scientific">Desulfosporosinus youngiae DSM 17734</name>
    <dbReference type="NCBI Taxonomy" id="768710"/>
    <lineage>
        <taxon>Bacteria</taxon>
        <taxon>Bacillati</taxon>
        <taxon>Bacillota</taxon>
        <taxon>Clostridia</taxon>
        <taxon>Eubacteriales</taxon>
        <taxon>Desulfitobacteriaceae</taxon>
        <taxon>Desulfosporosinus</taxon>
    </lineage>
</organism>
<evidence type="ECO:0000313" key="1">
    <source>
        <dbReference type="EMBL" id="EHQ92183.1"/>
    </source>
</evidence>
<accession>H5XZY7</accession>
<name>H5XZY7_9FIRM</name>
<dbReference type="RefSeq" id="WP_007787457.1">
    <property type="nucleotide sequence ID" value="NZ_CM001441.1"/>
</dbReference>
<dbReference type="AlphaFoldDB" id="H5XZY7"/>
<gene>
    <name evidence="1" type="ORF">DesyoDRAFT_5254</name>
</gene>
<proteinExistence type="predicted"/>
<dbReference type="Proteomes" id="UP000005104">
    <property type="component" value="Chromosome"/>
</dbReference>
<dbReference type="HOGENOM" id="CLU_2286982_0_0_9"/>
<evidence type="ECO:0000313" key="2">
    <source>
        <dbReference type="Proteomes" id="UP000005104"/>
    </source>
</evidence>
<dbReference type="STRING" id="768710.DesyoDRAFT_5254"/>